<evidence type="ECO:0000313" key="5">
    <source>
        <dbReference type="EMBL" id="CAK7910025.1"/>
    </source>
</evidence>
<evidence type="ECO:0000256" key="4">
    <source>
        <dbReference type="SAM" id="SignalP"/>
    </source>
</evidence>
<keyword evidence="2" id="KW-0325">Glycoprotein</keyword>
<reference evidence="5 6" key="1">
    <citation type="submission" date="2024-01" db="EMBL/GenBank/DDBJ databases">
        <authorList>
            <consortium name="Genoscope - CEA"/>
            <person name="William W."/>
        </authorList>
    </citation>
    <scope>NUCLEOTIDE SEQUENCE [LARGE SCALE GENOMIC DNA]</scope>
    <source>
        <strain evidence="5 6">29B2s-10</strain>
    </source>
</reference>
<dbReference type="InterPro" id="IPR029058">
    <property type="entry name" value="AB_hydrolase_fold"/>
</dbReference>
<dbReference type="EMBL" id="OZ004257">
    <property type="protein sequence ID" value="CAK7910025.1"/>
    <property type="molecule type" value="Genomic_DNA"/>
</dbReference>
<dbReference type="PANTHER" id="PTHR34853">
    <property type="match status" value="1"/>
</dbReference>
<name>A0ABP0EGS9_9ASCO</name>
<dbReference type="Proteomes" id="UP001497600">
    <property type="component" value="Chromosome E"/>
</dbReference>
<dbReference type="Gene3D" id="1.10.260.130">
    <property type="match status" value="1"/>
</dbReference>
<dbReference type="Pfam" id="PF03583">
    <property type="entry name" value="LIP"/>
    <property type="match status" value="1"/>
</dbReference>
<accession>A0ABP0EGS9</accession>
<evidence type="ECO:0000256" key="3">
    <source>
        <dbReference type="ARBA" id="ARBA00023369"/>
    </source>
</evidence>
<evidence type="ECO:0000313" key="6">
    <source>
        <dbReference type="Proteomes" id="UP001497600"/>
    </source>
</evidence>
<feature type="signal peptide" evidence="4">
    <location>
        <begin position="1"/>
        <end position="18"/>
    </location>
</feature>
<dbReference type="Gene3D" id="3.40.50.1820">
    <property type="entry name" value="alpha/beta hydrolase"/>
    <property type="match status" value="1"/>
</dbReference>
<sequence length="475" mass="53087">MLSIYILIYTTLVTRVLATHLKVIPPSLDPFYNPPDGYQNKHLGEILRFRRVPNKLRGIYFPINIKNAWHIMSRSSDSMGNPSTVVTTLIEPYNSNSSRLVSYQFMEDSSMENCAISYGMQFGADMDTLVTQEEMYLLNMALQEGYWVNAPDYLGPKSTFTVSRQHGQAVLDSLRSVLNSANETGVSPEADIILWGYSGGSMASSAAASIRKQYAPELKPRLVGAVFGGFFTNVTDLLLAVDGSAYAGLIATSLGGLSNEYTALKSIYNISFSRKGAREAFWANTERCFAPSLAAMMYTQVFSGPTKWVRDSFNFFSQPLVKEILFNTTIGIDKAEKPDIPIFIYHGKNDSIVPLNGAKQTFNNWCDWGVESVEMTVSNSTRHITECFLGSPAAMTWIKRRFNGKPPVEGCSYTERVSNMSYPGTSLSSVNLVVTFVKTLFGLKIGPWTFKKREDFEAFDIDSKFEERLKIKNSY</sequence>
<evidence type="ECO:0000256" key="2">
    <source>
        <dbReference type="ARBA" id="ARBA00023180"/>
    </source>
</evidence>
<keyword evidence="1 4" id="KW-0732">Signal</keyword>
<organism evidence="5 6">
    <name type="scientific">[Candida] anglica</name>
    <dbReference type="NCBI Taxonomy" id="148631"/>
    <lineage>
        <taxon>Eukaryota</taxon>
        <taxon>Fungi</taxon>
        <taxon>Dikarya</taxon>
        <taxon>Ascomycota</taxon>
        <taxon>Saccharomycotina</taxon>
        <taxon>Pichiomycetes</taxon>
        <taxon>Debaryomycetaceae</taxon>
        <taxon>Kurtzmaniella</taxon>
    </lineage>
</organism>
<protein>
    <submittedName>
        <fullName evidence="5">Lipase 1</fullName>
    </submittedName>
</protein>
<dbReference type="SUPFAM" id="SSF53474">
    <property type="entry name" value="alpha/beta-Hydrolases"/>
    <property type="match status" value="1"/>
</dbReference>
<gene>
    <name evidence="5" type="primary">LIP1</name>
    <name evidence="5" type="ORF">CAAN4_E17678</name>
</gene>
<evidence type="ECO:0000256" key="1">
    <source>
        <dbReference type="ARBA" id="ARBA00022729"/>
    </source>
</evidence>
<comment type="catalytic activity">
    <reaction evidence="3">
        <text>a triacylglycerol + H2O = a diacylglycerol + a fatty acid + H(+)</text>
        <dbReference type="Rhea" id="RHEA:12044"/>
        <dbReference type="ChEBI" id="CHEBI:15377"/>
        <dbReference type="ChEBI" id="CHEBI:15378"/>
        <dbReference type="ChEBI" id="CHEBI:17855"/>
        <dbReference type="ChEBI" id="CHEBI:18035"/>
        <dbReference type="ChEBI" id="CHEBI:28868"/>
        <dbReference type="EC" id="3.1.1.3"/>
    </reaction>
    <physiologicalReaction direction="left-to-right" evidence="3">
        <dbReference type="Rhea" id="RHEA:12045"/>
    </physiologicalReaction>
</comment>
<keyword evidence="6" id="KW-1185">Reference proteome</keyword>
<feature type="chain" id="PRO_5045360624" evidence="4">
    <location>
        <begin position="19"/>
        <end position="475"/>
    </location>
</feature>
<dbReference type="PANTHER" id="PTHR34853:SF1">
    <property type="entry name" value="LIPASE 5"/>
    <property type="match status" value="1"/>
</dbReference>
<proteinExistence type="predicted"/>
<dbReference type="InterPro" id="IPR005152">
    <property type="entry name" value="Lipase_secreted"/>
</dbReference>